<dbReference type="GO" id="GO:0006796">
    <property type="term" value="P:phosphate-containing compound metabolic process"/>
    <property type="evidence" value="ECO:0007669"/>
    <property type="project" value="UniProtKB-ARBA"/>
</dbReference>
<keyword evidence="2" id="KW-0418">Kinase</keyword>
<comment type="caution">
    <text evidence="4">The sequence shown here is derived from an EMBL/GenBank/DDBJ whole genome shotgun (WGS) entry which is preliminary data.</text>
</comment>
<dbReference type="PANTHER" id="PTHR10584">
    <property type="entry name" value="SUGAR KINASE"/>
    <property type="match status" value="1"/>
</dbReference>
<reference evidence="4 5" key="1">
    <citation type="submission" date="2018-02" db="EMBL/GenBank/DDBJ databases">
        <title>Complete genome sequencing of Faecalibacterium prausnitzii strains isolated from the human gut.</title>
        <authorList>
            <person name="Fitzgerald B.C."/>
            <person name="Shkoporov A.N."/>
            <person name="Ross P.R."/>
            <person name="Hill C."/>
        </authorList>
    </citation>
    <scope>NUCLEOTIDE SEQUENCE [LARGE SCALE GENOMIC DNA]</scope>
    <source>
        <strain evidence="4 5">APC923/51-1</strain>
    </source>
</reference>
<keyword evidence="1" id="KW-0808">Transferase</keyword>
<name>A0A329U1W4_9FIRM</name>
<evidence type="ECO:0000313" key="5">
    <source>
        <dbReference type="Proteomes" id="UP000251281"/>
    </source>
</evidence>
<dbReference type="GO" id="GO:0016301">
    <property type="term" value="F:kinase activity"/>
    <property type="evidence" value="ECO:0007669"/>
    <property type="project" value="UniProtKB-KW"/>
</dbReference>
<dbReference type="RefSeq" id="WP_112091812.1">
    <property type="nucleotide sequence ID" value="NZ_JAWHPV010000003.1"/>
</dbReference>
<dbReference type="Pfam" id="PF00294">
    <property type="entry name" value="PfkB"/>
    <property type="match status" value="1"/>
</dbReference>
<protein>
    <recommendedName>
        <fullName evidence="3">Carbohydrate kinase PfkB domain-containing protein</fullName>
    </recommendedName>
</protein>
<dbReference type="AlphaFoldDB" id="A0A329U1W4"/>
<dbReference type="PRINTS" id="PR00990">
    <property type="entry name" value="RIBOKINASE"/>
</dbReference>
<evidence type="ECO:0000313" key="4">
    <source>
        <dbReference type="EMBL" id="RAW55284.1"/>
    </source>
</evidence>
<dbReference type="SUPFAM" id="SSF53613">
    <property type="entry name" value="Ribokinase-like"/>
    <property type="match status" value="1"/>
</dbReference>
<dbReference type="InterPro" id="IPR002139">
    <property type="entry name" value="Ribo/fructo_kinase"/>
</dbReference>
<gene>
    <name evidence="4" type="ORF">C4N24_13345</name>
</gene>
<dbReference type="Proteomes" id="UP000251281">
    <property type="component" value="Unassembled WGS sequence"/>
</dbReference>
<feature type="domain" description="Carbohydrate kinase PfkB" evidence="3">
    <location>
        <begin position="2"/>
        <end position="63"/>
    </location>
</feature>
<evidence type="ECO:0000256" key="2">
    <source>
        <dbReference type="ARBA" id="ARBA00022777"/>
    </source>
</evidence>
<proteinExistence type="predicted"/>
<sequence>MKILSFGSLNYDYTYEVEHFLAPKETLAAKSMQRGFGGKGANQSIAFARAGLSVYHAGRVGADGQPFVD</sequence>
<dbReference type="Gene3D" id="3.40.1190.20">
    <property type="match status" value="1"/>
</dbReference>
<evidence type="ECO:0000256" key="1">
    <source>
        <dbReference type="ARBA" id="ARBA00022679"/>
    </source>
</evidence>
<accession>A0A329U1W4</accession>
<dbReference type="InterPro" id="IPR029056">
    <property type="entry name" value="Ribokinase-like"/>
</dbReference>
<dbReference type="InterPro" id="IPR011611">
    <property type="entry name" value="PfkB_dom"/>
</dbReference>
<dbReference type="PANTHER" id="PTHR10584:SF166">
    <property type="entry name" value="RIBOKINASE"/>
    <property type="match status" value="1"/>
</dbReference>
<dbReference type="EMBL" id="PRLD01000018">
    <property type="protein sequence ID" value="RAW55284.1"/>
    <property type="molecule type" value="Genomic_DNA"/>
</dbReference>
<organism evidence="4 5">
    <name type="scientific">Faecalibacterium prausnitzii</name>
    <dbReference type="NCBI Taxonomy" id="853"/>
    <lineage>
        <taxon>Bacteria</taxon>
        <taxon>Bacillati</taxon>
        <taxon>Bacillota</taxon>
        <taxon>Clostridia</taxon>
        <taxon>Eubacteriales</taxon>
        <taxon>Oscillospiraceae</taxon>
        <taxon>Faecalibacterium</taxon>
    </lineage>
</organism>
<evidence type="ECO:0000259" key="3">
    <source>
        <dbReference type="Pfam" id="PF00294"/>
    </source>
</evidence>